<dbReference type="AlphaFoldDB" id="A0A7T0BWZ2"/>
<dbReference type="Proteomes" id="UP000594688">
    <property type="component" value="Chromosome"/>
</dbReference>
<accession>A0A7T0BWZ2</accession>
<name>A0A7T0BWZ2_9BACT</name>
<evidence type="ECO:0000313" key="1">
    <source>
        <dbReference type="EMBL" id="QPJ62438.1"/>
    </source>
</evidence>
<gene>
    <name evidence="1" type="ORF">G3M70_11370</name>
</gene>
<proteinExistence type="predicted"/>
<dbReference type="KEGG" id="nli:G3M70_11370"/>
<protein>
    <submittedName>
        <fullName evidence="1">Uncharacterized protein</fullName>
    </submittedName>
</protein>
<organism evidence="1 2">
    <name type="scientific">Candidatus Nitronauta litoralis</name>
    <dbReference type="NCBI Taxonomy" id="2705533"/>
    <lineage>
        <taxon>Bacteria</taxon>
        <taxon>Pseudomonadati</taxon>
        <taxon>Nitrospinota/Tectimicrobiota group</taxon>
        <taxon>Nitrospinota</taxon>
        <taxon>Nitrospinia</taxon>
        <taxon>Nitrospinales</taxon>
        <taxon>Nitrospinaceae</taxon>
        <taxon>Candidatus Nitronauta</taxon>
    </lineage>
</organism>
<dbReference type="EMBL" id="CP048685">
    <property type="protein sequence ID" value="QPJ62438.1"/>
    <property type="molecule type" value="Genomic_DNA"/>
</dbReference>
<reference evidence="1 2" key="1">
    <citation type="submission" date="2020-02" db="EMBL/GenBank/DDBJ databases">
        <title>Genomic and physiological characterization of two novel Nitrospinaceae genera.</title>
        <authorList>
            <person name="Mueller A.J."/>
            <person name="Jung M.-Y."/>
            <person name="Strachan C.R."/>
            <person name="Herbold C.W."/>
            <person name="Kirkegaard R.H."/>
            <person name="Daims H."/>
        </authorList>
    </citation>
    <scope>NUCLEOTIDE SEQUENCE [LARGE SCALE GENOMIC DNA]</scope>
    <source>
        <strain evidence="1">EB</strain>
    </source>
</reference>
<evidence type="ECO:0000313" key="2">
    <source>
        <dbReference type="Proteomes" id="UP000594688"/>
    </source>
</evidence>
<sequence length="90" mass="10106">MSETIMFNGDGMPVPGSPLEIEKELLNGTGNVMADGVAIYVEHLNVSENQYVVVKSPVKDDPPEIKRFPSHAFDSAWRQFLEWMAPERKS</sequence>